<protein>
    <submittedName>
        <fullName evidence="3">Ig-like domain-containing protein</fullName>
    </submittedName>
</protein>
<dbReference type="Pfam" id="PF05345">
    <property type="entry name" value="He_PIG"/>
    <property type="match status" value="1"/>
</dbReference>
<dbReference type="Pfam" id="PF02012">
    <property type="entry name" value="BNR"/>
    <property type="match status" value="1"/>
</dbReference>
<dbReference type="InterPro" id="IPR006644">
    <property type="entry name" value="Cadg"/>
</dbReference>
<dbReference type="InterPro" id="IPR014755">
    <property type="entry name" value="Cu-Rt/internalin_Ig-like"/>
</dbReference>
<accession>A0ABV4IGD2</accession>
<feature type="domain" description="Dystroglycan-type cadherin-like" evidence="2">
    <location>
        <begin position="376"/>
        <end position="476"/>
    </location>
</feature>
<dbReference type="Gene3D" id="2.60.40.10">
    <property type="entry name" value="Immunoglobulins"/>
    <property type="match status" value="2"/>
</dbReference>
<dbReference type="InterPro" id="IPR015919">
    <property type="entry name" value="Cadherin-like_sf"/>
</dbReference>
<proteinExistence type="predicted"/>
<dbReference type="Gene3D" id="2.60.40.1220">
    <property type="match status" value="1"/>
</dbReference>
<dbReference type="EMBL" id="JBGJLR010000024">
    <property type="protein sequence ID" value="MEZ2740899.1"/>
    <property type="molecule type" value="Genomic_DNA"/>
</dbReference>
<dbReference type="InterPro" id="IPR044048">
    <property type="entry name" value="Big_12"/>
</dbReference>
<comment type="caution">
    <text evidence="3">The sequence shown here is derived from an EMBL/GenBank/DDBJ whole genome shotgun (WGS) entry which is preliminary data.</text>
</comment>
<evidence type="ECO:0000313" key="4">
    <source>
        <dbReference type="Proteomes" id="UP001567350"/>
    </source>
</evidence>
<keyword evidence="1" id="KW-0732">Signal</keyword>
<keyword evidence="4" id="KW-1185">Reference proteome</keyword>
<feature type="non-terminal residue" evidence="3">
    <location>
        <position position="1"/>
    </location>
</feature>
<organism evidence="3 4">
    <name type="scientific">Comamonas jiangduensis</name>
    <dbReference type="NCBI Taxonomy" id="1194168"/>
    <lineage>
        <taxon>Bacteria</taxon>
        <taxon>Pseudomonadati</taxon>
        <taxon>Pseudomonadota</taxon>
        <taxon>Betaproteobacteria</taxon>
        <taxon>Burkholderiales</taxon>
        <taxon>Comamonadaceae</taxon>
        <taxon>Comamonas</taxon>
    </lineage>
</organism>
<dbReference type="Pfam" id="PF19078">
    <property type="entry name" value="Big_12"/>
    <property type="match status" value="2"/>
</dbReference>
<dbReference type="RefSeq" id="WP_370894106.1">
    <property type="nucleotide sequence ID" value="NZ_JBGJLR010000024.1"/>
</dbReference>
<dbReference type="InterPro" id="IPR013783">
    <property type="entry name" value="Ig-like_fold"/>
</dbReference>
<sequence>TTVTITFSEAVTGLTTADFSVANGSLSNLSSSDGGITWTATLTPDANVTDATNLINLNNTSVQDLAGNIGSGSTDSNNYVVDTIVPVTVAMVMDKTTLNAQQTAVLTVRFSEAVTGLDVADFTVVDGVLSGLSSADGGITWTATLTPAVGKVQAGIQVALNNAGYTDLAGNPGTNVSFSGSYAINTVLPAQPVLQVQSNAEGSATLRVDALEAGAPWEYSLDGGQSWHAGQGDVVAIGSPGLYNVQVRQTNAAGNVSQAGVLSVEVAPQAVPPRVEWPVIGVFSGASAGAGIWEAAVAPAGLAPLGFAADAVVVPGGSGNFFLGSGYAASVGSAFLGGGVATDSGELSSGFLGGASGVVGASAFAGVLAPPADRLVLLAPVDAVVASADRQVDWKVPPTMFGHSDPLASMQFAMTQADGRPLPVWLKFDARTGQISGTMPPGFQGELTLRLTARDSQGHAVSTVIKLKAGDAGPAARTGMAEQLQRHAQLRAGQLAAQRLHL</sequence>
<gene>
    <name evidence="3" type="ORF">ACBP88_15845</name>
</gene>
<dbReference type="InterPro" id="IPR002860">
    <property type="entry name" value="BNR_rpt"/>
</dbReference>
<evidence type="ECO:0000256" key="1">
    <source>
        <dbReference type="ARBA" id="ARBA00022729"/>
    </source>
</evidence>
<evidence type="ECO:0000259" key="2">
    <source>
        <dbReference type="SMART" id="SM00736"/>
    </source>
</evidence>
<dbReference type="SUPFAM" id="SSF49313">
    <property type="entry name" value="Cadherin-like"/>
    <property type="match status" value="1"/>
</dbReference>
<reference evidence="3 4" key="1">
    <citation type="submission" date="2024-08" db="EMBL/GenBank/DDBJ databases">
        <authorList>
            <person name="Feng Z."/>
            <person name="Ronholm J."/>
        </authorList>
    </citation>
    <scope>NUCLEOTIDE SEQUENCE [LARGE SCALE GENOMIC DNA]</scope>
    <source>
        <strain evidence="3 4">4-AB0-8</strain>
    </source>
</reference>
<name>A0ABV4IGD2_9BURK</name>
<dbReference type="SMART" id="SM00736">
    <property type="entry name" value="CADG"/>
    <property type="match status" value="1"/>
</dbReference>
<dbReference type="Proteomes" id="UP001567350">
    <property type="component" value="Unassembled WGS sequence"/>
</dbReference>
<evidence type="ECO:0000313" key="3">
    <source>
        <dbReference type="EMBL" id="MEZ2740899.1"/>
    </source>
</evidence>